<evidence type="ECO:0000256" key="1">
    <source>
        <dbReference type="SAM" id="Phobius"/>
    </source>
</evidence>
<reference evidence="2 3" key="1">
    <citation type="submission" date="2020-08" db="EMBL/GenBank/DDBJ databases">
        <title>Genomic Encyclopedia of Type Strains, Phase IV (KMG-IV): sequencing the most valuable type-strain genomes for metagenomic binning, comparative biology and taxonomic classification.</title>
        <authorList>
            <person name="Goeker M."/>
        </authorList>
    </citation>
    <scope>NUCLEOTIDE SEQUENCE [LARGE SCALE GENOMIC DNA]</scope>
    <source>
        <strain evidence="2 3">DSM 22368</strain>
    </source>
</reference>
<evidence type="ECO:0000313" key="2">
    <source>
        <dbReference type="EMBL" id="MBB6521920.1"/>
    </source>
</evidence>
<dbReference type="EMBL" id="JACHHT010000002">
    <property type="protein sequence ID" value="MBB6521920.1"/>
    <property type="molecule type" value="Genomic_DNA"/>
</dbReference>
<dbReference type="AlphaFoldDB" id="A0A7X0JV04"/>
<keyword evidence="1" id="KW-0472">Membrane</keyword>
<keyword evidence="3" id="KW-1185">Reference proteome</keyword>
<gene>
    <name evidence="2" type="ORF">HNR48_002205</name>
</gene>
<comment type="caution">
    <text evidence="2">The sequence shown here is derived from an EMBL/GenBank/DDBJ whole genome shotgun (WGS) entry which is preliminary data.</text>
</comment>
<accession>A0A7X0JV04</accession>
<keyword evidence="1" id="KW-1133">Transmembrane helix</keyword>
<protein>
    <recommendedName>
        <fullName evidence="4">Pilin</fullName>
    </recommendedName>
</protein>
<dbReference type="Proteomes" id="UP000528457">
    <property type="component" value="Unassembled WGS sequence"/>
</dbReference>
<organism evidence="2 3">
    <name type="scientific">Pseudoteredinibacter isoporae</name>
    <dbReference type="NCBI Taxonomy" id="570281"/>
    <lineage>
        <taxon>Bacteria</taxon>
        <taxon>Pseudomonadati</taxon>
        <taxon>Pseudomonadota</taxon>
        <taxon>Gammaproteobacteria</taxon>
        <taxon>Cellvibrionales</taxon>
        <taxon>Cellvibrionaceae</taxon>
        <taxon>Pseudoteredinibacter</taxon>
    </lineage>
</organism>
<proteinExistence type="predicted"/>
<sequence length="165" mass="18636">MNNIPKNLSWSYNQRTLVEFSFFALILGVLIALAAETMPTYIKSAKLVEPINFAKDVQTHMIIDAALTGRWSGEDDIPIDKERWGRAIQEFEVNQFGNISITLHDDLGFKDNNVLGFNLNSQTQGKAFLFYSWQCGNPAPQVSLYMAEPVRTTVPPIISHTICRK</sequence>
<dbReference type="RefSeq" id="WP_166847196.1">
    <property type="nucleotide sequence ID" value="NZ_JAAONY010000002.1"/>
</dbReference>
<keyword evidence="1" id="KW-0812">Transmembrane</keyword>
<feature type="transmembrane region" description="Helical" evidence="1">
    <location>
        <begin position="20"/>
        <end position="42"/>
    </location>
</feature>
<evidence type="ECO:0000313" key="3">
    <source>
        <dbReference type="Proteomes" id="UP000528457"/>
    </source>
</evidence>
<evidence type="ECO:0008006" key="4">
    <source>
        <dbReference type="Google" id="ProtNLM"/>
    </source>
</evidence>
<name>A0A7X0JV04_9GAMM</name>
<dbReference type="InParanoid" id="A0A7X0JV04"/>